<comment type="subcellular location">
    <subcellularLocation>
        <location evidence="1">Membrane</location>
        <topology evidence="1">Single-pass membrane protein</topology>
    </subcellularLocation>
</comment>
<evidence type="ECO:0000256" key="9">
    <source>
        <dbReference type="RuleBase" id="RU000405"/>
    </source>
</evidence>
<evidence type="ECO:0000259" key="14">
    <source>
        <dbReference type="PROSITE" id="PS50125"/>
    </source>
</evidence>
<evidence type="ECO:0000256" key="11">
    <source>
        <dbReference type="SAM" id="MobiDB-lite"/>
    </source>
</evidence>
<keyword evidence="8 10" id="KW-0141">cGMP biosynthesis</keyword>
<feature type="compositionally biased region" description="Low complexity" evidence="11">
    <location>
        <begin position="858"/>
        <end position="871"/>
    </location>
</feature>
<feature type="region of interest" description="Disordered" evidence="11">
    <location>
        <begin position="1124"/>
        <end position="1173"/>
    </location>
</feature>
<dbReference type="PROSITE" id="PS50125">
    <property type="entry name" value="GUANYLATE_CYCLASE_2"/>
    <property type="match status" value="1"/>
</dbReference>
<dbReference type="GO" id="GO:0007168">
    <property type="term" value="P:receptor guanylyl cyclase signaling pathway"/>
    <property type="evidence" value="ECO:0007669"/>
    <property type="project" value="TreeGrafter"/>
</dbReference>
<evidence type="ECO:0000256" key="2">
    <source>
        <dbReference type="ARBA" id="ARBA00012202"/>
    </source>
</evidence>
<dbReference type="Gene3D" id="3.30.70.1230">
    <property type="entry name" value="Nucleotide cyclase"/>
    <property type="match status" value="1"/>
</dbReference>
<dbReference type="InterPro" id="IPR018297">
    <property type="entry name" value="A/G_cyclase_CS"/>
</dbReference>
<dbReference type="SUPFAM" id="SSF81995">
    <property type="entry name" value="beta-sandwich domain of Sec23/24"/>
    <property type="match status" value="1"/>
</dbReference>
<feature type="compositionally biased region" description="Low complexity" evidence="11">
    <location>
        <begin position="39"/>
        <end position="52"/>
    </location>
</feature>
<dbReference type="Pfam" id="PF07714">
    <property type="entry name" value="PK_Tyr_Ser-Thr"/>
    <property type="match status" value="1"/>
</dbReference>
<feature type="chain" id="PRO_5002252431" description="Guanylate cyclase" evidence="12">
    <location>
        <begin position="27"/>
        <end position="2031"/>
    </location>
</feature>
<keyword evidence="15" id="KW-0808">Transferase</keyword>
<feature type="region of interest" description="Disordered" evidence="11">
    <location>
        <begin position="1790"/>
        <end position="1857"/>
    </location>
</feature>
<dbReference type="OrthoDB" id="60033at2759"/>
<evidence type="ECO:0000313" key="16">
    <source>
        <dbReference type="Proteomes" id="UP000008743"/>
    </source>
</evidence>
<evidence type="ECO:0000256" key="12">
    <source>
        <dbReference type="SAM" id="SignalP"/>
    </source>
</evidence>
<comment type="similarity">
    <text evidence="9">Belongs to the adenylyl cyclase class-4/guanylyl cyclase family.</text>
</comment>
<comment type="catalytic activity">
    <reaction evidence="10">
        <text>GTP = 3',5'-cyclic GMP + diphosphate</text>
        <dbReference type="Rhea" id="RHEA:13665"/>
        <dbReference type="ChEBI" id="CHEBI:33019"/>
        <dbReference type="ChEBI" id="CHEBI:37565"/>
        <dbReference type="ChEBI" id="CHEBI:57746"/>
        <dbReference type="EC" id="4.6.1.2"/>
    </reaction>
</comment>
<feature type="compositionally biased region" description="Low complexity" evidence="11">
    <location>
        <begin position="1809"/>
        <end position="1844"/>
    </location>
</feature>
<dbReference type="GO" id="GO:0035556">
    <property type="term" value="P:intracellular signal transduction"/>
    <property type="evidence" value="ECO:0007669"/>
    <property type="project" value="InterPro"/>
</dbReference>
<dbReference type="PANTHER" id="PTHR11920:SF335">
    <property type="entry name" value="GUANYLATE CYCLASE"/>
    <property type="match status" value="1"/>
</dbReference>
<dbReference type="SUPFAM" id="SSF53850">
    <property type="entry name" value="Periplasmic binding protein-like II"/>
    <property type="match status" value="1"/>
</dbReference>
<dbReference type="InterPro" id="IPR029787">
    <property type="entry name" value="Nucleotide_cyclase"/>
</dbReference>
<feature type="compositionally biased region" description="Acidic residues" evidence="11">
    <location>
        <begin position="1370"/>
        <end position="1379"/>
    </location>
</feature>
<feature type="region of interest" description="Disordered" evidence="11">
    <location>
        <begin position="1306"/>
        <end position="1421"/>
    </location>
</feature>
<feature type="compositionally biased region" description="Low complexity" evidence="11">
    <location>
        <begin position="1128"/>
        <end position="1158"/>
    </location>
</feature>
<dbReference type="PhylomeDB" id="A0A0D2U867"/>
<sequence length="2031" mass="220203">MRNQRSVARLLLLLLLWLVATTAVLAADAHSDRARPPGRRAGPSADHSSNSKWAALAKAAQAWTEQATAPPSERAIEHVLAYLELTSAGAVPDNEHQQQQEGDAVTPEALARVVDRRRRRQERGESDPTALSSAWLRAVTNRAVRSDEELSGREQLLQRKKLRRQQQMGAGQPRTRTRTRSSRRSSAERREGEAAASDSSSSSAYLLPPVLRVLWHDSPSCSEFRNLVAAFDADIAAVEIDCLPYSTWFDILYSNQSASASILDYDLVMFNEMWLPYAVNSSLVTRWTPVASNPSSDWVNSGTTAFFSYPQTSQNAYGYPLEGDVQTIMFRLTPMIEGARVAAQLNDTKTNDLFYVQQTADVCPVELVYLGLCKTHIYRPPLSLQQLVKQAEFLQQHNITQFGFSASWCTQHNGDSLSTCQDRSFSLFLTYAYLASGALWNPTTYEVEGYINSPVNVAALELIKQLVATGPTDDAFVGLQSPPDATNEIERNIELFCSGKVAFLQLWSSSIPHVNSTDSSIVGGPQWQKCFTNNNDLGVFAIPAFQQSTLAGTELPQRRNLMGGYGIAVVNGSPYVAEASALVNYISRWENQAFWSQSCSGLSVSSTLLQLGQNLEDAISVLLDLLCVNNSTSSSSSSSSSSVPTSTAASFASPVSATASPPDCTADLTWVVAIIVLLQLSSNDMLTNVYSLAYPFASGTWGLKEAPALIDMTNRYVTRALFGDMSSKAALDKLATAQQALIDAAYPNIRNPAAGEEDVLSPGAIAGLIVMAIVIVALVGLTVWRQRQYKRQKELEALQQWQIDFNALTDIEVVDNVPHTARFEHKLVYLIRYTPLTMAVVRRSSPHTIGSPNGGNNAGNDGSASNGSSGSEEFAMEELSSGGGGGSQFPPNGKNALFRRSTAAKISSAMQASTQRLRQRARWVAQPSANPEVEEASLLNRLAPDFVKLRELRHPNVVEFHGCTRVPPTPRYLVFDYCAKGSLADVLRFSSIPLDIHFKFCMAMDAARGLAFLHERGIAHGRLRSSKILVDDRFVCKISGFGLHSIMGESRADMLFSGNPANHQPTVASLPTERSSSPSGSLAIDLIGPDATNGASASSPTTPRSSNGIAAALGRAHKALSAPAIPVSHSPPGSPQHQQQTQQQQQQQQQGTPTHPSSLLAVPAGPPVMLRSPSPNPAAFAMSASASSVPPVGGPSLPNGYLGGTVHGAPFLWVAPEILALDMPDDDDEDDVARPSDTRSNASERSYLELDLHTIDWFKADMYSFGIILWELLDGHHIPYSHLPELTSDQLRRRIVAGAAVHPTTSLRGSVAGTSSFGHTASARQSTGSVSEPRLRSQSVHLDSESRHRAQSAHQDSESRVRSQSFHLDSEDDSVEDTGDAPPREARSHIAHQSDSSLPGLGRGPDRSGQASRGHSPSHQSLSAIADNFSTTSGRGNFYGTTTTFGSQFSLRHRILVRPDLEVVSRSDDPQLHSMAAIARRCWEPEPANRFDQFNEVVRELEAMGRIAGQSLLERMAFMLEKYSTHLEDIVEERTLELEDEKRRAESLLYNILPISVAKRLQEDVNFIGDLHPEATVFFSDIVGFSAMSHSASPADVVSMLNQLFTMMDKLADEHKLEKIKTIGDAYMACCGCPTYYPNHVQRVALFALNVQRMEIMGINGTPLQMRIGIHTGPVIAGVVGTRKFAYDLWGDTVNTASRMESNGEPGKICVSEATYHILKDSFEFQVRESRYIKGIGDCVTYFLLGVKGKKVFGPRPPTSKWAQLASSDLRRRLIATGGVKGALLRMQSFGGSHGSAQPLPSADGGHTNNNNNNNNKTQSPPSSSPGSPKASVSSGAAGEGAFALHASSPSAKPDELRRRAVRRRIMAAVTATGRLRAPRPLSLLGSQSSRDLFSEPLCLSGSDESEAFDENEGYAELPPRRKTVGDVAAGHVSFGSRLAVHEASPVADASVAEHGSAADHVQLSFPDVVIQVMESNRRQGGDPSNLSAFTEISGFGRRKSLQMLQAEQEQLRHAPLLVHVPEGGDSESAV</sequence>
<feature type="region of interest" description="Disordered" evidence="11">
    <location>
        <begin position="845"/>
        <end position="894"/>
    </location>
</feature>
<feature type="compositionally biased region" description="Polar residues" evidence="11">
    <location>
        <begin position="1409"/>
        <end position="1421"/>
    </location>
</feature>
<keyword evidence="7 9" id="KW-0456">Lyase</keyword>
<feature type="compositionally biased region" description="Polar residues" evidence="11">
    <location>
        <begin position="1059"/>
        <end position="1080"/>
    </location>
</feature>
<dbReference type="InterPro" id="IPR006059">
    <property type="entry name" value="SBP"/>
</dbReference>
<protein>
    <recommendedName>
        <fullName evidence="2 10">Guanylate cyclase</fullName>
        <ecNumber evidence="2 10">4.6.1.2</ecNumber>
    </recommendedName>
</protein>
<evidence type="ECO:0000256" key="4">
    <source>
        <dbReference type="ARBA" id="ARBA00022741"/>
    </source>
</evidence>
<feature type="region of interest" description="Disordered" evidence="11">
    <location>
        <begin position="144"/>
        <end position="201"/>
    </location>
</feature>
<evidence type="ECO:0000259" key="13">
    <source>
        <dbReference type="PROSITE" id="PS50011"/>
    </source>
</evidence>
<evidence type="ECO:0000256" key="7">
    <source>
        <dbReference type="ARBA" id="ARBA00023239"/>
    </source>
</evidence>
<feature type="region of interest" description="Disordered" evidence="11">
    <location>
        <begin position="1057"/>
        <end position="1108"/>
    </location>
</feature>
<evidence type="ECO:0000256" key="5">
    <source>
        <dbReference type="ARBA" id="ARBA00022989"/>
    </source>
</evidence>
<dbReference type="SUPFAM" id="SSF56112">
    <property type="entry name" value="Protein kinase-like (PK-like)"/>
    <property type="match status" value="1"/>
</dbReference>
<dbReference type="GO" id="GO:0005524">
    <property type="term" value="F:ATP binding"/>
    <property type="evidence" value="ECO:0007669"/>
    <property type="project" value="InterPro"/>
</dbReference>
<dbReference type="SUPFAM" id="SSF55073">
    <property type="entry name" value="Nucleotide cyclase"/>
    <property type="match status" value="1"/>
</dbReference>
<dbReference type="PANTHER" id="PTHR11920">
    <property type="entry name" value="GUANYLYL CYCLASE"/>
    <property type="match status" value="1"/>
</dbReference>
<keyword evidence="16" id="KW-1185">Reference proteome</keyword>
<keyword evidence="15" id="KW-0418">Kinase</keyword>
<feature type="domain" description="Protein kinase" evidence="13">
    <location>
        <begin position="874"/>
        <end position="1361"/>
    </location>
</feature>
<evidence type="ECO:0000256" key="3">
    <source>
        <dbReference type="ARBA" id="ARBA00022692"/>
    </source>
</evidence>
<organism evidence="15 16">
    <name type="scientific">Capsaspora owczarzaki (strain ATCC 30864)</name>
    <dbReference type="NCBI Taxonomy" id="595528"/>
    <lineage>
        <taxon>Eukaryota</taxon>
        <taxon>Filasterea</taxon>
        <taxon>Capsaspora</taxon>
    </lineage>
</organism>
<keyword evidence="4" id="KW-0547">Nucleotide-binding</keyword>
<dbReference type="GO" id="GO:0005886">
    <property type="term" value="C:plasma membrane"/>
    <property type="evidence" value="ECO:0007669"/>
    <property type="project" value="TreeGrafter"/>
</dbReference>
<dbReference type="GO" id="GO:0004383">
    <property type="term" value="F:guanylate cyclase activity"/>
    <property type="evidence" value="ECO:0007669"/>
    <property type="project" value="UniProtKB-EC"/>
</dbReference>
<feature type="region of interest" description="Disordered" evidence="11">
    <location>
        <begin position="29"/>
        <end position="52"/>
    </location>
</feature>
<dbReference type="Gene3D" id="6.10.250.780">
    <property type="match status" value="1"/>
</dbReference>
<evidence type="ECO:0000256" key="10">
    <source>
        <dbReference type="RuleBase" id="RU003431"/>
    </source>
</evidence>
<evidence type="ECO:0000313" key="15">
    <source>
        <dbReference type="EMBL" id="KJE91301.1"/>
    </source>
</evidence>
<dbReference type="GO" id="GO:0004672">
    <property type="term" value="F:protein kinase activity"/>
    <property type="evidence" value="ECO:0007669"/>
    <property type="project" value="InterPro"/>
</dbReference>
<keyword evidence="12" id="KW-0732">Signal</keyword>
<evidence type="ECO:0000256" key="1">
    <source>
        <dbReference type="ARBA" id="ARBA00004167"/>
    </source>
</evidence>
<dbReference type="Pfam" id="PF00211">
    <property type="entry name" value="Guanylate_cyc"/>
    <property type="match status" value="1"/>
</dbReference>
<evidence type="ECO:0000256" key="6">
    <source>
        <dbReference type="ARBA" id="ARBA00023136"/>
    </source>
</evidence>
<dbReference type="EC" id="4.6.1.2" evidence="2 10"/>
<dbReference type="InterPro" id="IPR001054">
    <property type="entry name" value="A/G_cyclase"/>
</dbReference>
<keyword evidence="3" id="KW-0812">Transmembrane</keyword>
<dbReference type="PROSITE" id="PS00452">
    <property type="entry name" value="GUANYLATE_CYCLASE_1"/>
    <property type="match status" value="1"/>
</dbReference>
<feature type="domain" description="Guanylate cyclase" evidence="14">
    <location>
        <begin position="1576"/>
        <end position="1701"/>
    </location>
</feature>
<dbReference type="Gene3D" id="1.10.510.10">
    <property type="entry name" value="Transferase(Phosphotransferase) domain 1"/>
    <property type="match status" value="2"/>
</dbReference>
<reference evidence="16" key="1">
    <citation type="submission" date="2011-02" db="EMBL/GenBank/DDBJ databases">
        <title>The Genome Sequence of Capsaspora owczarzaki ATCC 30864.</title>
        <authorList>
            <person name="Russ C."/>
            <person name="Cuomo C."/>
            <person name="Burger G."/>
            <person name="Gray M.W."/>
            <person name="Holland P.W.H."/>
            <person name="King N."/>
            <person name="Lang F.B.F."/>
            <person name="Roger A.J."/>
            <person name="Ruiz-Trillo I."/>
            <person name="Young S.K."/>
            <person name="Zeng Q."/>
            <person name="Gargeya S."/>
            <person name="Alvarado L."/>
            <person name="Berlin A."/>
            <person name="Chapman S.B."/>
            <person name="Chen Z."/>
            <person name="Freedman E."/>
            <person name="Gellesch M."/>
            <person name="Goldberg J."/>
            <person name="Griggs A."/>
            <person name="Gujja S."/>
            <person name="Heilman E."/>
            <person name="Heiman D."/>
            <person name="Howarth C."/>
            <person name="Mehta T."/>
            <person name="Neiman D."/>
            <person name="Pearson M."/>
            <person name="Roberts A."/>
            <person name="Saif S."/>
            <person name="Shea T."/>
            <person name="Shenoy N."/>
            <person name="Sisk P."/>
            <person name="Stolte C."/>
            <person name="Sykes S."/>
            <person name="White J."/>
            <person name="Yandava C."/>
            <person name="Haas B."/>
            <person name="Nusbaum C."/>
            <person name="Birren B."/>
        </authorList>
    </citation>
    <scope>NUCLEOTIDE SEQUENCE</scope>
    <source>
        <strain evidence="16">ATCC 30864</strain>
    </source>
</reference>
<dbReference type="RefSeq" id="XP_004349207.1">
    <property type="nucleotide sequence ID" value="XM_004349157.2"/>
</dbReference>
<dbReference type="Gene3D" id="3.40.190.10">
    <property type="entry name" value="Periplasmic binding protein-like II"/>
    <property type="match status" value="1"/>
</dbReference>
<evidence type="ECO:0000256" key="8">
    <source>
        <dbReference type="ARBA" id="ARBA00023293"/>
    </source>
</evidence>
<dbReference type="EMBL" id="KE346362">
    <property type="protein sequence ID" value="KJE91301.1"/>
    <property type="molecule type" value="Genomic_DNA"/>
</dbReference>
<dbReference type="Pfam" id="PF13416">
    <property type="entry name" value="SBP_bac_8"/>
    <property type="match status" value="1"/>
</dbReference>
<keyword evidence="6" id="KW-0472">Membrane</keyword>
<dbReference type="InParanoid" id="A0A0D2U867"/>
<dbReference type="PROSITE" id="PS50011">
    <property type="entry name" value="PROTEIN_KINASE_DOM"/>
    <property type="match status" value="1"/>
</dbReference>
<dbReference type="InterPro" id="IPR050401">
    <property type="entry name" value="Cyclic_nucleotide_synthase"/>
</dbReference>
<name>A0A0D2U867_CAPO3</name>
<dbReference type="GO" id="GO:0004016">
    <property type="term" value="F:adenylate cyclase activity"/>
    <property type="evidence" value="ECO:0007669"/>
    <property type="project" value="TreeGrafter"/>
</dbReference>
<dbReference type="SMART" id="SM00044">
    <property type="entry name" value="CYCc"/>
    <property type="match status" value="1"/>
</dbReference>
<dbReference type="GO" id="GO:0001653">
    <property type="term" value="F:peptide receptor activity"/>
    <property type="evidence" value="ECO:0007669"/>
    <property type="project" value="TreeGrafter"/>
</dbReference>
<dbReference type="InterPro" id="IPR011009">
    <property type="entry name" value="Kinase-like_dom_sf"/>
</dbReference>
<feature type="region of interest" description="Disordered" evidence="11">
    <location>
        <begin position="1224"/>
        <end position="1243"/>
    </location>
</feature>
<dbReference type="STRING" id="595528.A0A0D2U867"/>
<feature type="compositionally biased region" description="Low complexity" evidence="11">
    <location>
        <begin position="1095"/>
        <end position="1106"/>
    </location>
</feature>
<feature type="signal peptide" evidence="12">
    <location>
        <begin position="1"/>
        <end position="26"/>
    </location>
</feature>
<dbReference type="CDD" id="cd07302">
    <property type="entry name" value="CHD"/>
    <property type="match status" value="1"/>
</dbReference>
<dbReference type="InterPro" id="IPR000719">
    <property type="entry name" value="Prot_kinase_dom"/>
</dbReference>
<dbReference type="InterPro" id="IPR001245">
    <property type="entry name" value="Ser-Thr/Tyr_kinase_cat_dom"/>
</dbReference>
<dbReference type="eggNOG" id="KOG1023">
    <property type="taxonomic scope" value="Eukaryota"/>
</dbReference>
<feature type="compositionally biased region" description="Polar residues" evidence="11">
    <location>
        <begin position="1306"/>
        <end position="1341"/>
    </location>
</feature>
<accession>A0A0D2U867</accession>
<proteinExistence type="inferred from homology"/>
<dbReference type="Proteomes" id="UP000008743">
    <property type="component" value="Unassembled WGS sequence"/>
</dbReference>
<gene>
    <name evidence="15" type="ORF">CAOG_002457</name>
</gene>
<keyword evidence="5" id="KW-1133">Transmembrane helix</keyword>